<dbReference type="SUPFAM" id="SSF69593">
    <property type="entry name" value="Glycerol-3-phosphate (1)-acyltransferase"/>
    <property type="match status" value="1"/>
</dbReference>
<accession>E8U4M5</accession>
<dbReference type="STRING" id="709986.Deima_3263"/>
<dbReference type="AlphaFoldDB" id="E8U4M5"/>
<keyword evidence="2 4" id="KW-0012">Acyltransferase</keyword>
<dbReference type="PANTHER" id="PTHR10434">
    <property type="entry name" value="1-ACYL-SN-GLYCEROL-3-PHOSPHATE ACYLTRANSFERASE"/>
    <property type="match status" value="1"/>
</dbReference>
<dbReference type="SMART" id="SM00563">
    <property type="entry name" value="PlsC"/>
    <property type="match status" value="1"/>
</dbReference>
<evidence type="ECO:0000256" key="1">
    <source>
        <dbReference type="ARBA" id="ARBA00022679"/>
    </source>
</evidence>
<keyword evidence="5" id="KW-1185">Reference proteome</keyword>
<evidence type="ECO:0000259" key="3">
    <source>
        <dbReference type="SMART" id="SM00563"/>
    </source>
</evidence>
<evidence type="ECO:0000313" key="5">
    <source>
        <dbReference type="Proteomes" id="UP000008635"/>
    </source>
</evidence>
<dbReference type="eggNOG" id="COG0204">
    <property type="taxonomic scope" value="Bacteria"/>
</dbReference>
<dbReference type="InterPro" id="IPR002123">
    <property type="entry name" value="Plipid/glycerol_acylTrfase"/>
</dbReference>
<feature type="domain" description="Phospholipid/glycerol acyltransferase" evidence="3">
    <location>
        <begin position="34"/>
        <end position="139"/>
    </location>
</feature>
<dbReference type="PANTHER" id="PTHR10434:SF9">
    <property type="entry name" value="PHOSPHOLIPID_GLYCEROL ACYLTRANSFERASE DOMAIN-CONTAINING PROTEIN"/>
    <property type="match status" value="1"/>
</dbReference>
<dbReference type="GO" id="GO:0006654">
    <property type="term" value="P:phosphatidic acid biosynthetic process"/>
    <property type="evidence" value="ECO:0007669"/>
    <property type="project" value="TreeGrafter"/>
</dbReference>
<dbReference type="CDD" id="cd07989">
    <property type="entry name" value="LPLAT_AGPAT-like"/>
    <property type="match status" value="1"/>
</dbReference>
<proteinExistence type="predicted"/>
<organism evidence="4 5">
    <name type="scientific">Deinococcus maricopensis (strain DSM 21211 / LMG 22137 / NRRL B-23946 / LB-34)</name>
    <dbReference type="NCBI Taxonomy" id="709986"/>
    <lineage>
        <taxon>Bacteria</taxon>
        <taxon>Thermotogati</taxon>
        <taxon>Deinococcota</taxon>
        <taxon>Deinococci</taxon>
        <taxon>Deinococcales</taxon>
        <taxon>Deinococcaceae</taxon>
        <taxon>Deinococcus</taxon>
    </lineage>
</organism>
<protein>
    <submittedName>
        <fullName evidence="4">Phospholipid/glycerol acyltransferase</fullName>
    </submittedName>
</protein>
<reference evidence="5" key="2">
    <citation type="submission" date="2011-01" db="EMBL/GenBank/DDBJ databases">
        <title>The complete genome of Deinococcus maricopensis DSM 21211.</title>
        <authorList>
            <consortium name="US DOE Joint Genome Institute (JGI-PGF)"/>
            <person name="Lucas S."/>
            <person name="Copeland A."/>
            <person name="Lapidus A."/>
            <person name="Goodwin L."/>
            <person name="Pitluck S."/>
            <person name="Kyrpides N."/>
            <person name="Mavromatis K."/>
            <person name="Pagani I."/>
            <person name="Ivanova N."/>
            <person name="Ovchinnikova G."/>
            <person name="Zeytun A."/>
            <person name="Detter J.C."/>
            <person name="Han C."/>
            <person name="Land M."/>
            <person name="Hauser L."/>
            <person name="Markowitz V."/>
            <person name="Cheng J.-F."/>
            <person name="Hugenholtz P."/>
            <person name="Woyke T."/>
            <person name="Wu D."/>
            <person name="Pukall R."/>
            <person name="Gehrich-Schroeter G."/>
            <person name="Brambilla E."/>
            <person name="Klenk H.-P."/>
            <person name="Eisen J.A."/>
        </authorList>
    </citation>
    <scope>NUCLEOTIDE SEQUENCE [LARGE SCALE GENOMIC DNA]</scope>
    <source>
        <strain evidence="5">DSM 21211 / LMG 22137 / NRRL B-23946 / LB-34</strain>
    </source>
</reference>
<dbReference type="EMBL" id="CP002454">
    <property type="protein sequence ID" value="ADV68890.1"/>
    <property type="molecule type" value="Genomic_DNA"/>
</dbReference>
<sequence length="217" mass="22736" precursor="true">MDLVAAGLKANIRRAVRTGLRGVWVAGPFPDGGALLAPTHHSWWDGYVLAVAGWSVGQAVTVMMTDAQLARFPFLRRAGAIGAREVRGALRALRAGHWVVVFPEGELRPTGGPGPLQPGAAWLAERAGAPLVPVAARVILRGAQQPEAYVRFGHASTGADLPGALAALVGRVDADLRAAPPESPPGGYLRLAGGARSQHERLSGPGRLLARLLRERS</sequence>
<dbReference type="Pfam" id="PF01553">
    <property type="entry name" value="Acyltransferase"/>
    <property type="match status" value="1"/>
</dbReference>
<dbReference type="GO" id="GO:0003841">
    <property type="term" value="F:1-acylglycerol-3-phosphate O-acyltransferase activity"/>
    <property type="evidence" value="ECO:0007669"/>
    <property type="project" value="TreeGrafter"/>
</dbReference>
<dbReference type="Proteomes" id="UP000008635">
    <property type="component" value="Chromosome"/>
</dbReference>
<reference evidence="4 5" key="1">
    <citation type="journal article" date="2011" name="Stand. Genomic Sci.">
        <title>Complete genome sequence of Deinococcus maricopensis type strain (LB-34).</title>
        <authorList>
            <person name="Pukall R."/>
            <person name="Zeytun A."/>
            <person name="Lucas S."/>
            <person name="Lapidus A."/>
            <person name="Hammon N."/>
            <person name="Deshpande S."/>
            <person name="Nolan M."/>
            <person name="Cheng J.F."/>
            <person name="Pitluck S."/>
            <person name="Liolios K."/>
            <person name="Pagani I."/>
            <person name="Mikhailova N."/>
            <person name="Ivanova N."/>
            <person name="Mavromatis K."/>
            <person name="Pati A."/>
            <person name="Tapia R."/>
            <person name="Han C."/>
            <person name="Goodwin L."/>
            <person name="Chen A."/>
            <person name="Palaniappan K."/>
            <person name="Land M."/>
            <person name="Hauser L."/>
            <person name="Chang Y.J."/>
            <person name="Jeffries C.D."/>
            <person name="Brambilla E.M."/>
            <person name="Rohde M."/>
            <person name="Goker M."/>
            <person name="Detter J.C."/>
            <person name="Woyke T."/>
            <person name="Bristow J."/>
            <person name="Eisen J.A."/>
            <person name="Markowitz V."/>
            <person name="Hugenholtz P."/>
            <person name="Kyrpides N.C."/>
            <person name="Klenk H.P."/>
        </authorList>
    </citation>
    <scope>NUCLEOTIDE SEQUENCE [LARGE SCALE GENOMIC DNA]</scope>
    <source>
        <strain evidence="5">DSM 21211 / LMG 22137 / NRRL B-23946 / LB-34</strain>
    </source>
</reference>
<dbReference type="RefSeq" id="WP_013558393.1">
    <property type="nucleotide sequence ID" value="NC_014958.1"/>
</dbReference>
<gene>
    <name evidence="4" type="ordered locus">Deima_3263</name>
</gene>
<dbReference type="HOGENOM" id="CLU_097817_0_0_0"/>
<dbReference type="KEGG" id="dmr:Deima_3263"/>
<keyword evidence="1 4" id="KW-0808">Transferase</keyword>
<evidence type="ECO:0000313" key="4">
    <source>
        <dbReference type="EMBL" id="ADV68890.1"/>
    </source>
</evidence>
<name>E8U4M5_DEIML</name>
<evidence type="ECO:0000256" key="2">
    <source>
        <dbReference type="ARBA" id="ARBA00023315"/>
    </source>
</evidence>